<comment type="similarity">
    <text evidence="1">Belongs to the multicopper oxidase family.</text>
</comment>
<dbReference type="PROSITE" id="PS00080">
    <property type="entry name" value="MULTICOPPER_OXIDASE2"/>
    <property type="match status" value="1"/>
</dbReference>
<evidence type="ECO:0000256" key="7">
    <source>
        <dbReference type="SAM" id="SignalP"/>
    </source>
</evidence>
<dbReference type="Pfam" id="PF07732">
    <property type="entry name" value="Cu-oxidase_3"/>
    <property type="match status" value="1"/>
</dbReference>
<keyword evidence="4" id="KW-0186">Copper</keyword>
<sequence>MPLTPPLIGALTLTLTFLGVVEAAIGPVANLEIVNKVISPDGFARSLHWHGIHQKGTNWADGAAFVTQCPIAANDSFVYDFSVPQQAGTFWYHSHLSTQYCDGLRGAMVVYDRDDPHKNLYDIDDESTVITLADWYHVPARSVGVTPPPAVATLINGIGRYNGGPKVPLSVINVQQGKRYRFRLIGMSCDPNFIFSIDNHTMAVIEADGENTVPHEVDSVQIYAGQRYSVVMNATRPVGNYWIRANPSVPLGQPGFDGGRNSAILRYAGAPDTEPATAPVSPQSAKVLQEVNLRALTDATAPGLPHPGGADFVLNLVHDFDTRTRKFRMNGHSFTPPNMPALLQIMSGTKTAQELMPKGSYYELPRGKVIELSLPGSQFGGPHPFHLHGHSFSVVRSAGSTTYNFKNPVRRDTVNTGFDESNATIRFVTDNAGPWFLHCHIDWHLEVGLAVVFAEDM</sequence>
<evidence type="ECO:0000259" key="10">
    <source>
        <dbReference type="Pfam" id="PF07732"/>
    </source>
</evidence>
<organism evidence="11 12">
    <name type="scientific">Collybia nuda</name>
    <dbReference type="NCBI Taxonomy" id="64659"/>
    <lineage>
        <taxon>Eukaryota</taxon>
        <taxon>Fungi</taxon>
        <taxon>Dikarya</taxon>
        <taxon>Basidiomycota</taxon>
        <taxon>Agaricomycotina</taxon>
        <taxon>Agaricomycetes</taxon>
        <taxon>Agaricomycetidae</taxon>
        <taxon>Agaricales</taxon>
        <taxon>Tricholomatineae</taxon>
        <taxon>Clitocybaceae</taxon>
        <taxon>Collybia</taxon>
    </lineage>
</organism>
<dbReference type="InterPro" id="IPR011706">
    <property type="entry name" value="Cu-oxidase_C"/>
</dbReference>
<feature type="domain" description="Plastocyanin-like" evidence="9">
    <location>
        <begin position="335"/>
        <end position="456"/>
    </location>
</feature>
<dbReference type="InterPro" id="IPR033138">
    <property type="entry name" value="Cu_oxidase_CS"/>
</dbReference>
<dbReference type="FunFam" id="2.60.40.420:FF:000045">
    <property type="entry name" value="Laccase 2"/>
    <property type="match status" value="1"/>
</dbReference>
<dbReference type="CDD" id="cd13903">
    <property type="entry name" value="CuRO_3_Tv-LCC_like"/>
    <property type="match status" value="1"/>
</dbReference>
<dbReference type="InterPro" id="IPR008972">
    <property type="entry name" value="Cupredoxin"/>
</dbReference>
<dbReference type="GO" id="GO:0016491">
    <property type="term" value="F:oxidoreductase activity"/>
    <property type="evidence" value="ECO:0007669"/>
    <property type="project" value="UniProtKB-KW"/>
</dbReference>
<feature type="domain" description="Plastocyanin-like" evidence="8">
    <location>
        <begin position="126"/>
        <end position="270"/>
    </location>
</feature>
<protein>
    <submittedName>
        <fullName evidence="11">Laccase 2</fullName>
    </submittedName>
</protein>
<accession>A0A9P5XYM5</accession>
<dbReference type="InterPro" id="IPR002355">
    <property type="entry name" value="Cu_oxidase_Cu_BS"/>
</dbReference>
<dbReference type="Gene3D" id="2.60.40.420">
    <property type="entry name" value="Cupredoxins - blue copper proteins"/>
    <property type="match status" value="3"/>
</dbReference>
<dbReference type="InterPro" id="IPR001117">
    <property type="entry name" value="Cu-oxidase_2nd"/>
</dbReference>
<dbReference type="PANTHER" id="PTHR11709">
    <property type="entry name" value="MULTI-COPPER OXIDASE"/>
    <property type="match status" value="1"/>
</dbReference>
<dbReference type="InterPro" id="IPR011707">
    <property type="entry name" value="Cu-oxidase-like_N"/>
</dbReference>
<dbReference type="SUPFAM" id="SSF49503">
    <property type="entry name" value="Cupredoxins"/>
    <property type="match status" value="3"/>
</dbReference>
<dbReference type="PROSITE" id="PS00079">
    <property type="entry name" value="MULTICOPPER_OXIDASE1"/>
    <property type="match status" value="2"/>
</dbReference>
<feature type="signal peptide" evidence="7">
    <location>
        <begin position="1"/>
        <end position="23"/>
    </location>
</feature>
<dbReference type="Pfam" id="PF00394">
    <property type="entry name" value="Cu-oxidase"/>
    <property type="match status" value="1"/>
</dbReference>
<dbReference type="Proteomes" id="UP000807353">
    <property type="component" value="Unassembled WGS sequence"/>
</dbReference>
<dbReference type="OrthoDB" id="2121828at2759"/>
<proteinExistence type="inferred from homology"/>
<comment type="caution">
    <text evidence="11">The sequence shown here is derived from an EMBL/GenBank/DDBJ whole genome shotgun (WGS) entry which is preliminary data.</text>
</comment>
<dbReference type="PANTHER" id="PTHR11709:SF511">
    <property type="entry name" value="LACCASE"/>
    <property type="match status" value="1"/>
</dbReference>
<evidence type="ECO:0000256" key="2">
    <source>
        <dbReference type="ARBA" id="ARBA00022723"/>
    </source>
</evidence>
<keyword evidence="2" id="KW-0479">Metal-binding</keyword>
<keyword evidence="6" id="KW-0325">Glycoprotein</keyword>
<evidence type="ECO:0000256" key="5">
    <source>
        <dbReference type="ARBA" id="ARBA00023157"/>
    </source>
</evidence>
<evidence type="ECO:0000256" key="4">
    <source>
        <dbReference type="ARBA" id="ARBA00023008"/>
    </source>
</evidence>
<evidence type="ECO:0000256" key="1">
    <source>
        <dbReference type="ARBA" id="ARBA00010609"/>
    </source>
</evidence>
<evidence type="ECO:0000259" key="9">
    <source>
        <dbReference type="Pfam" id="PF07731"/>
    </source>
</evidence>
<evidence type="ECO:0000259" key="8">
    <source>
        <dbReference type="Pfam" id="PF00394"/>
    </source>
</evidence>
<evidence type="ECO:0000313" key="11">
    <source>
        <dbReference type="EMBL" id="KAF9459165.1"/>
    </source>
</evidence>
<evidence type="ECO:0000313" key="12">
    <source>
        <dbReference type="Proteomes" id="UP000807353"/>
    </source>
</evidence>
<feature type="domain" description="Plastocyanin-like" evidence="10">
    <location>
        <begin position="31"/>
        <end position="114"/>
    </location>
</feature>
<name>A0A9P5XYM5_9AGAR</name>
<feature type="non-terminal residue" evidence="11">
    <location>
        <position position="457"/>
    </location>
</feature>
<dbReference type="InterPro" id="IPR045087">
    <property type="entry name" value="Cu-oxidase_fam"/>
</dbReference>
<keyword evidence="3" id="KW-0560">Oxidoreductase</keyword>
<reference evidence="11" key="1">
    <citation type="submission" date="2020-11" db="EMBL/GenBank/DDBJ databases">
        <authorList>
            <consortium name="DOE Joint Genome Institute"/>
            <person name="Ahrendt S."/>
            <person name="Riley R."/>
            <person name="Andreopoulos W."/>
            <person name="Labutti K."/>
            <person name="Pangilinan J."/>
            <person name="Ruiz-Duenas F.J."/>
            <person name="Barrasa J.M."/>
            <person name="Sanchez-Garcia M."/>
            <person name="Camarero S."/>
            <person name="Miyauchi S."/>
            <person name="Serrano A."/>
            <person name="Linde D."/>
            <person name="Babiker R."/>
            <person name="Drula E."/>
            <person name="Ayuso-Fernandez I."/>
            <person name="Pacheco R."/>
            <person name="Padilla G."/>
            <person name="Ferreira P."/>
            <person name="Barriuso J."/>
            <person name="Kellner H."/>
            <person name="Castanera R."/>
            <person name="Alfaro M."/>
            <person name="Ramirez L."/>
            <person name="Pisabarro A.G."/>
            <person name="Kuo A."/>
            <person name="Tritt A."/>
            <person name="Lipzen A."/>
            <person name="He G."/>
            <person name="Yan M."/>
            <person name="Ng V."/>
            <person name="Cullen D."/>
            <person name="Martin F."/>
            <person name="Rosso M.-N."/>
            <person name="Henrissat B."/>
            <person name="Hibbett D."/>
            <person name="Martinez A.T."/>
            <person name="Grigoriev I.V."/>
        </authorList>
    </citation>
    <scope>NUCLEOTIDE SEQUENCE</scope>
    <source>
        <strain evidence="11">CBS 247.69</strain>
    </source>
</reference>
<keyword evidence="12" id="KW-1185">Reference proteome</keyword>
<dbReference type="GO" id="GO:0005507">
    <property type="term" value="F:copper ion binding"/>
    <property type="evidence" value="ECO:0007669"/>
    <property type="project" value="InterPro"/>
</dbReference>
<dbReference type="EMBL" id="MU150322">
    <property type="protein sequence ID" value="KAF9459165.1"/>
    <property type="molecule type" value="Genomic_DNA"/>
</dbReference>
<keyword evidence="5" id="KW-1015">Disulfide bond</keyword>
<evidence type="ECO:0000256" key="3">
    <source>
        <dbReference type="ARBA" id="ARBA00023002"/>
    </source>
</evidence>
<feature type="chain" id="PRO_5040261193" evidence="7">
    <location>
        <begin position="24"/>
        <end position="457"/>
    </location>
</feature>
<dbReference type="AlphaFoldDB" id="A0A9P5XYM5"/>
<evidence type="ECO:0000256" key="6">
    <source>
        <dbReference type="ARBA" id="ARBA00023180"/>
    </source>
</evidence>
<dbReference type="Pfam" id="PF07731">
    <property type="entry name" value="Cu-oxidase_2"/>
    <property type="match status" value="1"/>
</dbReference>
<keyword evidence="7" id="KW-0732">Signal</keyword>
<gene>
    <name evidence="11" type="ORF">BDZ94DRAFT_1291722</name>
</gene>